<gene>
    <name evidence="2" type="ORF">BD289DRAFT_233286</name>
</gene>
<keyword evidence="3" id="KW-1185">Reference proteome</keyword>
<accession>A0A2T3AA27</accession>
<feature type="region of interest" description="Disordered" evidence="1">
    <location>
        <begin position="153"/>
        <end position="200"/>
    </location>
</feature>
<evidence type="ECO:0000313" key="2">
    <source>
        <dbReference type="EMBL" id="PSR88510.1"/>
    </source>
</evidence>
<organism evidence="2 3">
    <name type="scientific">Coniella lustricola</name>
    <dbReference type="NCBI Taxonomy" id="2025994"/>
    <lineage>
        <taxon>Eukaryota</taxon>
        <taxon>Fungi</taxon>
        <taxon>Dikarya</taxon>
        <taxon>Ascomycota</taxon>
        <taxon>Pezizomycotina</taxon>
        <taxon>Sordariomycetes</taxon>
        <taxon>Sordariomycetidae</taxon>
        <taxon>Diaporthales</taxon>
        <taxon>Schizoparmaceae</taxon>
        <taxon>Coniella</taxon>
    </lineage>
</organism>
<dbReference type="EMBL" id="KZ678428">
    <property type="protein sequence ID" value="PSR88510.1"/>
    <property type="molecule type" value="Genomic_DNA"/>
</dbReference>
<sequence length="200" mass="22661">MIDSTKMVRPCSSYQRGLVVGFWNSPGREYLRQALLYGKQTEYHNLRVQRECLASQQTAQETEQADAELAERQFRVGEFIYRWLLINEHTHILDFPFAVPPHSQNRFRQLILWFIRAWRSYIQDLETQEQSPGPVEGLESSAVTIGLVENSGASSITARSQNDEPDGLYATLQHEADDSAAESATLRHGSDQSDESSAIA</sequence>
<dbReference type="AlphaFoldDB" id="A0A2T3AA27"/>
<evidence type="ECO:0000256" key="1">
    <source>
        <dbReference type="SAM" id="MobiDB-lite"/>
    </source>
</evidence>
<dbReference type="InParanoid" id="A0A2T3AA27"/>
<evidence type="ECO:0000313" key="3">
    <source>
        <dbReference type="Proteomes" id="UP000241462"/>
    </source>
</evidence>
<protein>
    <submittedName>
        <fullName evidence="2">Uncharacterized protein</fullName>
    </submittedName>
</protein>
<reference evidence="2 3" key="1">
    <citation type="journal article" date="2018" name="Mycol. Prog.">
        <title>Coniella lustricola, a new species from submerged detritus.</title>
        <authorList>
            <person name="Raudabaugh D.B."/>
            <person name="Iturriaga T."/>
            <person name="Carver A."/>
            <person name="Mondo S."/>
            <person name="Pangilinan J."/>
            <person name="Lipzen A."/>
            <person name="He G."/>
            <person name="Amirebrahimi M."/>
            <person name="Grigoriev I.V."/>
            <person name="Miller A.N."/>
        </authorList>
    </citation>
    <scope>NUCLEOTIDE SEQUENCE [LARGE SCALE GENOMIC DNA]</scope>
    <source>
        <strain evidence="2 3">B22-T-1</strain>
    </source>
</reference>
<proteinExistence type="predicted"/>
<name>A0A2T3AA27_9PEZI</name>
<dbReference type="Proteomes" id="UP000241462">
    <property type="component" value="Unassembled WGS sequence"/>
</dbReference>